<keyword evidence="1" id="KW-0732">Signal</keyword>
<reference evidence="2" key="1">
    <citation type="journal article" date="2021" name="bioRxiv">
        <title>Unraveling nitrogen, sulfur and carbon metabolic pathways and microbial community transcriptional responses to substrate deprivation and toxicity stresses in a bioreactor mimicking anoxic brackish coastal sediment conditions.</title>
        <authorList>
            <person name="Martins P.D."/>
            <person name="Echeveste M.J."/>
            <person name="Arshad A."/>
            <person name="Kurth J."/>
            <person name="Ouboter H."/>
            <person name="Jetten M.S.M."/>
            <person name="Welte C.U."/>
        </authorList>
    </citation>
    <scope>NUCLEOTIDE SEQUENCE</scope>
    <source>
        <strain evidence="2">MAG_39</strain>
    </source>
</reference>
<dbReference type="EMBL" id="JAIOIV010000022">
    <property type="protein sequence ID" value="MBZ0155148.1"/>
    <property type="molecule type" value="Genomic_DNA"/>
</dbReference>
<dbReference type="Gene3D" id="3.40.50.1820">
    <property type="entry name" value="alpha/beta hydrolase"/>
    <property type="match status" value="1"/>
</dbReference>
<organism evidence="2 3">
    <name type="scientific">Candidatus Nitrobium versatile</name>
    <dbReference type="NCBI Taxonomy" id="2884831"/>
    <lineage>
        <taxon>Bacteria</taxon>
        <taxon>Pseudomonadati</taxon>
        <taxon>Nitrospirota</taxon>
        <taxon>Nitrospiria</taxon>
        <taxon>Nitrospirales</taxon>
        <taxon>Nitrospiraceae</taxon>
        <taxon>Candidatus Nitrobium</taxon>
    </lineage>
</organism>
<name>A0A953M175_9BACT</name>
<proteinExistence type="predicted"/>
<protein>
    <submittedName>
        <fullName evidence="2">Alpha/beta hydrolase</fullName>
    </submittedName>
</protein>
<evidence type="ECO:0000313" key="3">
    <source>
        <dbReference type="Proteomes" id="UP000705867"/>
    </source>
</evidence>
<feature type="chain" id="PRO_5037141565" evidence="1">
    <location>
        <begin position="26"/>
        <end position="335"/>
    </location>
</feature>
<comment type="caution">
    <text evidence="2">The sequence shown here is derived from an EMBL/GenBank/DDBJ whole genome shotgun (WGS) entry which is preliminary data.</text>
</comment>
<dbReference type="AlphaFoldDB" id="A0A953M175"/>
<feature type="signal peptide" evidence="1">
    <location>
        <begin position="1"/>
        <end position="25"/>
    </location>
</feature>
<dbReference type="Proteomes" id="UP000705867">
    <property type="component" value="Unassembled WGS sequence"/>
</dbReference>
<gene>
    <name evidence="2" type="ORF">K8I29_02910</name>
</gene>
<dbReference type="InterPro" id="IPR029058">
    <property type="entry name" value="AB_hydrolase_fold"/>
</dbReference>
<dbReference type="SUPFAM" id="SSF53474">
    <property type="entry name" value="alpha/beta-Hydrolases"/>
    <property type="match status" value="1"/>
</dbReference>
<accession>A0A953M175</accession>
<keyword evidence="2" id="KW-0378">Hydrolase</keyword>
<sequence>MKHFAAGLAGLITLCLVLGILPLHAGSAPDTPHCLRFAGDPVPISADYGEEGTYTMVYEQFENTAWRLSAGGTEVTVFFPKELSGRAPVLFWSHGFGGTNWTGVRTLITHMVSRGFVVVHSPYPSTGTDVPGRYQIMWNGFQMAAERYATRMNLQKVGFLGHSFGAGAVPAMAWKGMKEQGWGTQGVFLFMLAPWYSSEMSDTQLKSFPAYMNMIVQVYDEDTINDHRMGIDIFNNMAIPDSQKAYYNVVPGTYPADHSVPSDRPVNELDHLAVRRPLDALIDYTFNISDPCGGKSYALDGQGDRFQHTVTKNPSPVAAESTYQWPWSSYSNPRR</sequence>
<reference evidence="2" key="2">
    <citation type="submission" date="2021-08" db="EMBL/GenBank/DDBJ databases">
        <authorList>
            <person name="Dalcin Martins P."/>
        </authorList>
    </citation>
    <scope>NUCLEOTIDE SEQUENCE</scope>
    <source>
        <strain evidence="2">MAG_39</strain>
    </source>
</reference>
<evidence type="ECO:0000256" key="1">
    <source>
        <dbReference type="SAM" id="SignalP"/>
    </source>
</evidence>
<evidence type="ECO:0000313" key="2">
    <source>
        <dbReference type="EMBL" id="MBZ0155148.1"/>
    </source>
</evidence>
<dbReference type="GO" id="GO:0016787">
    <property type="term" value="F:hydrolase activity"/>
    <property type="evidence" value="ECO:0007669"/>
    <property type="project" value="UniProtKB-KW"/>
</dbReference>